<organism evidence="3 4">
    <name type="scientific">Paspalum notatum var. saurae</name>
    <dbReference type="NCBI Taxonomy" id="547442"/>
    <lineage>
        <taxon>Eukaryota</taxon>
        <taxon>Viridiplantae</taxon>
        <taxon>Streptophyta</taxon>
        <taxon>Embryophyta</taxon>
        <taxon>Tracheophyta</taxon>
        <taxon>Spermatophyta</taxon>
        <taxon>Magnoliopsida</taxon>
        <taxon>Liliopsida</taxon>
        <taxon>Poales</taxon>
        <taxon>Poaceae</taxon>
        <taxon>PACMAD clade</taxon>
        <taxon>Panicoideae</taxon>
        <taxon>Andropogonodae</taxon>
        <taxon>Paspaleae</taxon>
        <taxon>Paspalinae</taxon>
        <taxon>Paspalum</taxon>
    </lineage>
</organism>
<dbReference type="Gene3D" id="1.25.40.20">
    <property type="entry name" value="Ankyrin repeat-containing domain"/>
    <property type="match status" value="1"/>
</dbReference>
<dbReference type="AlphaFoldDB" id="A0AAQ3XF39"/>
<feature type="repeat" description="ANK" evidence="1">
    <location>
        <begin position="191"/>
        <end position="224"/>
    </location>
</feature>
<dbReference type="InterPro" id="IPR051616">
    <property type="entry name" value="Cul2-RING_E3_ligase_SR"/>
</dbReference>
<dbReference type="Pfam" id="PF25575">
    <property type="entry name" value="TPR_BSK1_C"/>
    <property type="match status" value="1"/>
</dbReference>
<reference evidence="3 4" key="1">
    <citation type="submission" date="2024-02" db="EMBL/GenBank/DDBJ databases">
        <title>High-quality chromosome-scale genome assembly of Pensacola bahiagrass (Paspalum notatum Flugge var. saurae).</title>
        <authorList>
            <person name="Vega J.M."/>
            <person name="Podio M."/>
            <person name="Orjuela J."/>
            <person name="Siena L.A."/>
            <person name="Pessino S.C."/>
            <person name="Combes M.C."/>
            <person name="Mariac C."/>
            <person name="Albertini E."/>
            <person name="Pupilli F."/>
            <person name="Ortiz J.P.A."/>
            <person name="Leblanc O."/>
        </authorList>
    </citation>
    <scope>NUCLEOTIDE SEQUENCE [LARGE SCALE GENOMIC DNA]</scope>
    <source>
        <strain evidence="3">R1</strain>
        <tissue evidence="3">Leaf</tissue>
    </source>
</reference>
<evidence type="ECO:0000313" key="4">
    <source>
        <dbReference type="Proteomes" id="UP001341281"/>
    </source>
</evidence>
<accession>A0AAQ3XF39</accession>
<gene>
    <name evidence="3" type="ORF">U9M48_041650</name>
</gene>
<dbReference type="InterPro" id="IPR036770">
    <property type="entry name" value="Ankyrin_rpt-contain_sf"/>
</dbReference>
<dbReference type="Pfam" id="PF12796">
    <property type="entry name" value="Ank_2"/>
    <property type="match status" value="2"/>
</dbReference>
<dbReference type="InterPro" id="IPR002110">
    <property type="entry name" value="Ankyrin_rpt"/>
</dbReference>
<dbReference type="InterPro" id="IPR011990">
    <property type="entry name" value="TPR-like_helical_dom_sf"/>
</dbReference>
<feature type="domain" description="Serine/threonine-protein kinase BSK1-like TPR repeats" evidence="2">
    <location>
        <begin position="288"/>
        <end position="359"/>
    </location>
</feature>
<evidence type="ECO:0000259" key="2">
    <source>
        <dbReference type="Pfam" id="PF25575"/>
    </source>
</evidence>
<dbReference type="InterPro" id="IPR058209">
    <property type="entry name" value="TPR_BSK1_C"/>
</dbReference>
<dbReference type="SUPFAM" id="SSF48452">
    <property type="entry name" value="TPR-like"/>
    <property type="match status" value="1"/>
</dbReference>
<dbReference type="PROSITE" id="PS50088">
    <property type="entry name" value="ANK_REPEAT"/>
    <property type="match status" value="2"/>
</dbReference>
<dbReference type="PROSITE" id="PS50297">
    <property type="entry name" value="ANK_REP_REGION"/>
    <property type="match status" value="1"/>
</dbReference>
<proteinExistence type="predicted"/>
<dbReference type="Proteomes" id="UP001341281">
    <property type="component" value="Chromosome 10"/>
</dbReference>
<protein>
    <recommendedName>
        <fullName evidence="2">Serine/threonine-protein kinase BSK1-like TPR repeats domain-containing protein</fullName>
    </recommendedName>
</protein>
<sequence length="407" mass="44007">MAAPSVDRRPSTDDNDTAAEAALFKAVRDGDLARFKESLGTRTGNRAGVFSLSNKHGFGVLHQAACWDHLKVCKYLVEELGGDPNITAKEGLTPVMSAARSDAVSTLKYLLDNGAELMKPDDKGLSVLHHAVSTGSCNATEFLLSKGIPVDIDFGIGTPLHRAACAGQDKTMKILLDHHANAGADVNGKGTVSPPLWVAASMGGCTDFIQLLLKAGADPNIPDNQFGRLPIEEAAAKGCREEVEMLFPMTLPIPNVSNWSIDGVISHAKLEAEKPLSEQKVNATKDLVKSLGNKAFTRKEYELASETYSLILDHEPDATLYSNRSLCKLLMGDGEGALSDACLCRMMRPDWAKACYRQAAAYMLLKEYRHAHDALLDAQELDPGSEEIKRELRKAAELMKISSEAEA</sequence>
<name>A0AAQ3XF39_PASNO</name>
<feature type="repeat" description="ANK" evidence="1">
    <location>
        <begin position="90"/>
        <end position="122"/>
    </location>
</feature>
<evidence type="ECO:0000256" key="1">
    <source>
        <dbReference type="PROSITE-ProRule" id="PRU00023"/>
    </source>
</evidence>
<evidence type="ECO:0000313" key="3">
    <source>
        <dbReference type="EMBL" id="WVZ95950.1"/>
    </source>
</evidence>
<dbReference type="EMBL" id="CP144754">
    <property type="protein sequence ID" value="WVZ95950.1"/>
    <property type="molecule type" value="Genomic_DNA"/>
</dbReference>
<dbReference type="Gene3D" id="1.25.40.10">
    <property type="entry name" value="Tetratricopeptide repeat domain"/>
    <property type="match status" value="1"/>
</dbReference>
<dbReference type="PANTHER" id="PTHR46224">
    <property type="entry name" value="ANKYRIN REPEAT FAMILY PROTEIN"/>
    <property type="match status" value="1"/>
</dbReference>
<dbReference type="SMART" id="SM00248">
    <property type="entry name" value="ANK"/>
    <property type="match status" value="5"/>
</dbReference>
<dbReference type="PANTHER" id="PTHR46224:SF10">
    <property type="entry name" value="OS01G0189100 PROTEIN"/>
    <property type="match status" value="1"/>
</dbReference>
<keyword evidence="1" id="KW-0040">ANK repeat</keyword>
<keyword evidence="4" id="KW-1185">Reference proteome</keyword>
<dbReference type="SUPFAM" id="SSF48403">
    <property type="entry name" value="Ankyrin repeat"/>
    <property type="match status" value="1"/>
</dbReference>